<dbReference type="PROSITE" id="PS51710">
    <property type="entry name" value="G_OBG"/>
    <property type="match status" value="1"/>
</dbReference>
<feature type="domain" description="Obg" evidence="5">
    <location>
        <begin position="1"/>
        <end position="159"/>
    </location>
</feature>
<dbReference type="Gene3D" id="2.70.210.12">
    <property type="entry name" value="GTP1/OBG domain"/>
    <property type="match status" value="1"/>
</dbReference>
<keyword evidence="3" id="KW-0342">GTP-binding</keyword>
<evidence type="ECO:0000313" key="6">
    <source>
        <dbReference type="EMBL" id="VAW98233.1"/>
    </source>
</evidence>
<dbReference type="Gene3D" id="3.40.50.300">
    <property type="entry name" value="P-loop containing nucleotide triphosphate hydrolases"/>
    <property type="match status" value="1"/>
</dbReference>
<keyword evidence="2" id="KW-0547">Nucleotide-binding</keyword>
<reference evidence="6" key="1">
    <citation type="submission" date="2018-06" db="EMBL/GenBank/DDBJ databases">
        <authorList>
            <person name="Zhirakovskaya E."/>
        </authorList>
    </citation>
    <scope>NUCLEOTIDE SEQUENCE</scope>
</reference>
<dbReference type="NCBIfam" id="TIGR02729">
    <property type="entry name" value="Obg_CgtA"/>
    <property type="match status" value="1"/>
</dbReference>
<comment type="similarity">
    <text evidence="1">Belongs to the TRAFAC class OBG-HflX-like GTPase superfamily. OBG GTPase family.</text>
</comment>
<name>A0A3B1AE41_9ZZZZ</name>
<evidence type="ECO:0000256" key="1">
    <source>
        <dbReference type="ARBA" id="ARBA00007699"/>
    </source>
</evidence>
<dbReference type="GO" id="GO:0003924">
    <property type="term" value="F:GTPase activity"/>
    <property type="evidence" value="ECO:0007669"/>
    <property type="project" value="InterPro"/>
</dbReference>
<dbReference type="InterPro" id="IPR006074">
    <property type="entry name" value="GTP1-OBG_CS"/>
</dbReference>
<dbReference type="NCBIfam" id="NF008955">
    <property type="entry name" value="PRK12297.1"/>
    <property type="match status" value="1"/>
</dbReference>
<dbReference type="InterPro" id="IPR014100">
    <property type="entry name" value="GTP-bd_Obg/CgtA"/>
</dbReference>
<dbReference type="AlphaFoldDB" id="A0A3B1AE41"/>
<feature type="non-terminal residue" evidence="6">
    <location>
        <position position="312"/>
    </location>
</feature>
<dbReference type="SUPFAM" id="SSF52540">
    <property type="entry name" value="P-loop containing nucleoside triphosphate hydrolases"/>
    <property type="match status" value="1"/>
</dbReference>
<dbReference type="HAMAP" id="MF_01454">
    <property type="entry name" value="GTPase_Obg"/>
    <property type="match status" value="1"/>
</dbReference>
<dbReference type="PANTHER" id="PTHR11702">
    <property type="entry name" value="DEVELOPMENTALLY REGULATED GTP-BINDING PROTEIN-RELATED"/>
    <property type="match status" value="1"/>
</dbReference>
<evidence type="ECO:0000259" key="5">
    <source>
        <dbReference type="PROSITE" id="PS51883"/>
    </source>
</evidence>
<evidence type="ECO:0000256" key="2">
    <source>
        <dbReference type="ARBA" id="ARBA00022741"/>
    </source>
</evidence>
<dbReference type="PROSITE" id="PS00905">
    <property type="entry name" value="GTP1_OBG"/>
    <property type="match status" value="1"/>
</dbReference>
<protein>
    <submittedName>
        <fullName evidence="6">GTP-binding protein Obg</fullName>
    </submittedName>
</protein>
<dbReference type="PRINTS" id="PR00326">
    <property type="entry name" value="GTP1OBG"/>
</dbReference>
<feature type="domain" description="OBG-type G" evidence="4">
    <location>
        <begin position="160"/>
        <end position="312"/>
    </location>
</feature>
<dbReference type="NCBIfam" id="NF008956">
    <property type="entry name" value="PRK12299.1"/>
    <property type="match status" value="1"/>
</dbReference>
<dbReference type="InterPro" id="IPR006073">
    <property type="entry name" value="GTP-bd"/>
</dbReference>
<dbReference type="EMBL" id="UOFV01000136">
    <property type="protein sequence ID" value="VAW98233.1"/>
    <property type="molecule type" value="Genomic_DNA"/>
</dbReference>
<evidence type="ECO:0000259" key="4">
    <source>
        <dbReference type="PROSITE" id="PS51710"/>
    </source>
</evidence>
<dbReference type="PIRSF" id="PIRSF002401">
    <property type="entry name" value="GTP_bd_Obg/CgtA"/>
    <property type="match status" value="1"/>
</dbReference>
<dbReference type="CDD" id="cd01898">
    <property type="entry name" value="Obg"/>
    <property type="match status" value="1"/>
</dbReference>
<evidence type="ECO:0000256" key="3">
    <source>
        <dbReference type="ARBA" id="ARBA00023134"/>
    </source>
</evidence>
<dbReference type="PROSITE" id="PS51883">
    <property type="entry name" value="OBG"/>
    <property type="match status" value="1"/>
</dbReference>
<organism evidence="6">
    <name type="scientific">hydrothermal vent metagenome</name>
    <dbReference type="NCBI Taxonomy" id="652676"/>
    <lineage>
        <taxon>unclassified sequences</taxon>
        <taxon>metagenomes</taxon>
        <taxon>ecological metagenomes</taxon>
    </lineage>
</organism>
<dbReference type="GO" id="GO:0005525">
    <property type="term" value="F:GTP binding"/>
    <property type="evidence" value="ECO:0007669"/>
    <property type="project" value="UniProtKB-KW"/>
</dbReference>
<dbReference type="GO" id="GO:0000287">
    <property type="term" value="F:magnesium ion binding"/>
    <property type="evidence" value="ECO:0007669"/>
    <property type="project" value="InterPro"/>
</dbReference>
<proteinExistence type="inferred from homology"/>
<dbReference type="Pfam" id="PF01018">
    <property type="entry name" value="GTP1_OBG"/>
    <property type="match status" value="1"/>
</dbReference>
<dbReference type="InterPro" id="IPR031167">
    <property type="entry name" value="G_OBG"/>
</dbReference>
<dbReference type="InterPro" id="IPR027417">
    <property type="entry name" value="P-loop_NTPase"/>
</dbReference>
<dbReference type="Pfam" id="PF01926">
    <property type="entry name" value="MMR_HSR1"/>
    <property type="match status" value="1"/>
</dbReference>
<gene>
    <name evidence="6" type="ORF">MNBD_GAMMA19-1438</name>
</gene>
<dbReference type="InterPro" id="IPR036726">
    <property type="entry name" value="GTP1_OBG_dom_sf"/>
</dbReference>
<dbReference type="InterPro" id="IPR006169">
    <property type="entry name" value="GTP1_OBG_dom"/>
</dbReference>
<dbReference type="PANTHER" id="PTHR11702:SF31">
    <property type="entry name" value="MITOCHONDRIAL RIBOSOME-ASSOCIATED GTPASE 2"/>
    <property type="match status" value="1"/>
</dbReference>
<dbReference type="SUPFAM" id="SSF82051">
    <property type="entry name" value="Obg GTP-binding protein N-terminal domain"/>
    <property type="match status" value="1"/>
</dbReference>
<dbReference type="InterPro" id="IPR045086">
    <property type="entry name" value="OBG_GTPase"/>
</dbReference>
<dbReference type="FunFam" id="2.70.210.12:FF:000001">
    <property type="entry name" value="GTPase Obg"/>
    <property type="match status" value="1"/>
</dbReference>
<sequence length="312" mass="32943">MKFVDEARIKVDAGDGGNGCVSFRREKYVPKGGPDGGDGGDGGSVYLQGNTGLNTLADFRFQRAYRAERGTNGMGANCTGKSGEDLIVQVPVGTLVHDADTGEVIGDVVKEGQLLLVAKGGFHGLGNARFKSSTNRTPYQSKPGTLGEVRDLALELNVLADVGLLGLPNAGKSTLITVVSNARPKVADYPFTTLHPNLGVVSPAPHQSFVIADIPGVIEGAAEGVGLGIQFLKHLSRTRLLLHLVDMAPLDGHDPVDDVNTIVNELGKFSDAREGSELASRERWLVLNKLDLLPADERNARCEAIEAALSGK</sequence>
<accession>A0A3B1AE41</accession>